<feature type="domain" description="C2H2-type" evidence="6">
    <location>
        <begin position="237"/>
        <end position="260"/>
    </location>
</feature>
<dbReference type="PROSITE" id="PS50157">
    <property type="entry name" value="ZINC_FINGER_C2H2_2"/>
    <property type="match status" value="6"/>
</dbReference>
<name>A0AAV7XEE7_9NEOP</name>
<evidence type="ECO:0000313" key="8">
    <source>
        <dbReference type="Proteomes" id="UP001075354"/>
    </source>
</evidence>
<dbReference type="SUPFAM" id="SSF57667">
    <property type="entry name" value="beta-beta-alpha zinc fingers"/>
    <property type="match status" value="4"/>
</dbReference>
<feature type="domain" description="C2H2-type" evidence="6">
    <location>
        <begin position="296"/>
        <end position="324"/>
    </location>
</feature>
<evidence type="ECO:0000256" key="2">
    <source>
        <dbReference type="ARBA" id="ARBA00022737"/>
    </source>
</evidence>
<gene>
    <name evidence="7" type="ORF">ONE63_001977</name>
</gene>
<dbReference type="Proteomes" id="UP001075354">
    <property type="component" value="Chromosome 11"/>
</dbReference>
<dbReference type="SMART" id="SM00355">
    <property type="entry name" value="ZnF_C2H2"/>
    <property type="match status" value="10"/>
</dbReference>
<feature type="domain" description="C2H2-type" evidence="6">
    <location>
        <begin position="327"/>
        <end position="355"/>
    </location>
</feature>
<dbReference type="PANTHER" id="PTHR24379:SF121">
    <property type="entry name" value="C2H2-TYPE DOMAIN-CONTAINING PROTEIN"/>
    <property type="match status" value="1"/>
</dbReference>
<feature type="domain" description="C2H2-type" evidence="6">
    <location>
        <begin position="111"/>
        <end position="139"/>
    </location>
</feature>
<dbReference type="Pfam" id="PF00096">
    <property type="entry name" value="zf-C2H2"/>
    <property type="match status" value="1"/>
</dbReference>
<accession>A0AAV7XEE7</accession>
<dbReference type="Gene3D" id="3.30.160.60">
    <property type="entry name" value="Classic Zinc Finger"/>
    <property type="match status" value="5"/>
</dbReference>
<dbReference type="PANTHER" id="PTHR24379">
    <property type="entry name" value="KRAB AND ZINC FINGER DOMAIN-CONTAINING"/>
    <property type="match status" value="1"/>
</dbReference>
<dbReference type="EMBL" id="JAPTSV010000011">
    <property type="protein sequence ID" value="KAJ1522825.1"/>
    <property type="molecule type" value="Genomic_DNA"/>
</dbReference>
<protein>
    <recommendedName>
        <fullName evidence="6">C2H2-type domain-containing protein</fullName>
    </recommendedName>
</protein>
<feature type="domain" description="C2H2-type" evidence="6">
    <location>
        <begin position="267"/>
        <end position="290"/>
    </location>
</feature>
<proteinExistence type="predicted"/>
<dbReference type="InterPro" id="IPR036236">
    <property type="entry name" value="Znf_C2H2_sf"/>
</dbReference>
<evidence type="ECO:0000256" key="1">
    <source>
        <dbReference type="ARBA" id="ARBA00022723"/>
    </source>
</evidence>
<evidence type="ECO:0000256" key="3">
    <source>
        <dbReference type="ARBA" id="ARBA00022771"/>
    </source>
</evidence>
<evidence type="ECO:0000256" key="4">
    <source>
        <dbReference type="ARBA" id="ARBA00022833"/>
    </source>
</evidence>
<dbReference type="EMBL" id="JAPTSV010000011">
    <property type="protein sequence ID" value="KAJ1522826.1"/>
    <property type="molecule type" value="Genomic_DNA"/>
</dbReference>
<dbReference type="InterPro" id="IPR013087">
    <property type="entry name" value="Znf_C2H2_type"/>
</dbReference>
<keyword evidence="3 5" id="KW-0863">Zinc-finger</keyword>
<evidence type="ECO:0000259" key="6">
    <source>
        <dbReference type="PROSITE" id="PS50157"/>
    </source>
</evidence>
<evidence type="ECO:0000313" key="7">
    <source>
        <dbReference type="EMBL" id="KAJ1522826.1"/>
    </source>
</evidence>
<keyword evidence="2" id="KW-0677">Repeat</keyword>
<sequence length="489" mass="56943">MEAYVPFIHHLKEIVCAYRETGIVSPRTVAASETFIESQNVTRSALSKADISLARGGKNTTTAKVSSYLKTEPKTEEKTRSAGPFECCGKTFKYRSQYEIHVGRLNHLNNVKCSDCHAHFSNLKELRQHKIDAHPIKKRSYICQICGALFQDPYSLSLHRQDIHHKGKCFMCTVCGVFRANHKRSLRRHMLIWHAEGTSMTYVPRENFKPIECCGRMFYYSCNLERHRASLRHQNKFVCQQCEEMFDSKEALKQHKSVDHFYVDGKFRCMLCNNKFATNGILTKHLNTVHGSGTVFECNKCSYECRDKWYLERHYKSRHLKSTPREFGCDKCGRKFKRKDHLDAHIKNIHSTGRHYCTTCAWSCKDAEALEKHKVTHNPCQICGMTFKLTQKRERHMKSHLRSYVKEKKAKPIKKTKLNENKRKMKKTRKAKKEKENLCNSFMSNAGTLDVFCDSVPETKYSSSPLYEDDNPDPETRVSLKNMPVYFNL</sequence>
<keyword evidence="1" id="KW-0479">Metal-binding</keyword>
<evidence type="ECO:0000256" key="5">
    <source>
        <dbReference type="PROSITE-ProRule" id="PRU00042"/>
    </source>
</evidence>
<dbReference type="GO" id="GO:0008270">
    <property type="term" value="F:zinc ion binding"/>
    <property type="evidence" value="ECO:0007669"/>
    <property type="project" value="UniProtKB-KW"/>
</dbReference>
<organism evidence="7 8">
    <name type="scientific">Megalurothrips usitatus</name>
    <name type="common">bean blossom thrips</name>
    <dbReference type="NCBI Taxonomy" id="439358"/>
    <lineage>
        <taxon>Eukaryota</taxon>
        <taxon>Metazoa</taxon>
        <taxon>Ecdysozoa</taxon>
        <taxon>Arthropoda</taxon>
        <taxon>Hexapoda</taxon>
        <taxon>Insecta</taxon>
        <taxon>Pterygota</taxon>
        <taxon>Neoptera</taxon>
        <taxon>Paraneoptera</taxon>
        <taxon>Thysanoptera</taxon>
        <taxon>Terebrantia</taxon>
        <taxon>Thripoidea</taxon>
        <taxon>Thripidae</taxon>
        <taxon>Megalurothrips</taxon>
    </lineage>
</organism>
<dbReference type="AlphaFoldDB" id="A0AAV7XEE7"/>
<reference evidence="7" key="1">
    <citation type="submission" date="2022-12" db="EMBL/GenBank/DDBJ databases">
        <title>Chromosome-level genome assembly of the bean flower thrips Megalurothrips usitatus.</title>
        <authorList>
            <person name="Ma L."/>
            <person name="Liu Q."/>
            <person name="Li H."/>
            <person name="Cai W."/>
        </authorList>
    </citation>
    <scope>NUCLEOTIDE SEQUENCE</scope>
    <source>
        <strain evidence="7">Cailab_2022a</strain>
    </source>
</reference>
<keyword evidence="4" id="KW-0862">Zinc</keyword>
<comment type="caution">
    <text evidence="7">The sequence shown here is derived from an EMBL/GenBank/DDBJ whole genome shotgun (WGS) entry which is preliminary data.</text>
</comment>
<feature type="domain" description="C2H2-type" evidence="6">
    <location>
        <begin position="141"/>
        <end position="169"/>
    </location>
</feature>
<dbReference type="PROSITE" id="PS00028">
    <property type="entry name" value="ZINC_FINGER_C2H2_1"/>
    <property type="match status" value="6"/>
</dbReference>
<keyword evidence="8" id="KW-1185">Reference proteome</keyword>